<evidence type="ECO:0000313" key="2">
    <source>
        <dbReference type="EMBL" id="MDN4598666.1"/>
    </source>
</evidence>
<feature type="transmembrane region" description="Helical" evidence="1">
    <location>
        <begin position="128"/>
        <end position="147"/>
    </location>
</feature>
<name>A0ABT8J228_9MICO</name>
<keyword evidence="3" id="KW-1185">Reference proteome</keyword>
<comment type="caution">
    <text evidence="2">The sequence shown here is derived from an EMBL/GenBank/DDBJ whole genome shotgun (WGS) entry which is preliminary data.</text>
</comment>
<keyword evidence="1" id="KW-0812">Transmembrane</keyword>
<feature type="transmembrane region" description="Helical" evidence="1">
    <location>
        <begin position="87"/>
        <end position="108"/>
    </location>
</feature>
<dbReference type="RefSeq" id="WP_301220011.1">
    <property type="nucleotide sequence ID" value="NZ_JAROCB010000004.1"/>
</dbReference>
<dbReference type="Proteomes" id="UP001174210">
    <property type="component" value="Unassembled WGS sequence"/>
</dbReference>
<evidence type="ECO:0000313" key="3">
    <source>
        <dbReference type="Proteomes" id="UP001174210"/>
    </source>
</evidence>
<accession>A0ABT8J228</accession>
<keyword evidence="1" id="KW-0472">Membrane</keyword>
<gene>
    <name evidence="2" type="ORF">P5G59_16050</name>
</gene>
<dbReference type="EMBL" id="JAROCB010000004">
    <property type="protein sequence ID" value="MDN4598666.1"/>
    <property type="molecule type" value="Genomic_DNA"/>
</dbReference>
<sequence>MSQTPPVRRPWVVTGFVASLIVQLAMVVVGVWVVVFVEDDTSTLLLLTLWCAIGTLYELAVLIILGRIAQQRVTDGRRPARWETGRVARLVSMTATILASLVGFTAAFEVLGPHNDADVGSLMDIVGVWAMLLAWGFFHWGFAQIYYQRYWSADEPMLRFPGTEHPRFIDFVYFAYTLGTTFAASDVEVLSTRMRWTIVWHSVLSYFFNGLIIVLALNTIMSGAK</sequence>
<proteinExistence type="predicted"/>
<evidence type="ECO:0000256" key="1">
    <source>
        <dbReference type="SAM" id="Phobius"/>
    </source>
</evidence>
<organism evidence="2 3">
    <name type="scientific">Leifsonia virtsii</name>
    <dbReference type="NCBI Taxonomy" id="3035915"/>
    <lineage>
        <taxon>Bacteria</taxon>
        <taxon>Bacillati</taxon>
        <taxon>Actinomycetota</taxon>
        <taxon>Actinomycetes</taxon>
        <taxon>Micrococcales</taxon>
        <taxon>Microbacteriaceae</taxon>
        <taxon>Leifsonia</taxon>
    </lineage>
</organism>
<dbReference type="Pfam" id="PF07077">
    <property type="entry name" value="DUF1345"/>
    <property type="match status" value="1"/>
</dbReference>
<feature type="transmembrane region" description="Helical" evidence="1">
    <location>
        <begin position="43"/>
        <end position="66"/>
    </location>
</feature>
<feature type="transmembrane region" description="Helical" evidence="1">
    <location>
        <begin position="12"/>
        <end position="37"/>
    </location>
</feature>
<dbReference type="InterPro" id="IPR009781">
    <property type="entry name" value="DUF1345"/>
</dbReference>
<reference evidence="2" key="1">
    <citation type="submission" date="2023-03" db="EMBL/GenBank/DDBJ databases">
        <title>MT1 and MT2 Draft Genomes of Novel Species.</title>
        <authorList>
            <person name="Venkateswaran K."/>
        </authorList>
    </citation>
    <scope>NUCLEOTIDE SEQUENCE</scope>
    <source>
        <strain evidence="2">F6_8S_P_1A</strain>
    </source>
</reference>
<feature type="transmembrane region" description="Helical" evidence="1">
    <location>
        <begin position="197"/>
        <end position="217"/>
    </location>
</feature>
<protein>
    <submittedName>
        <fullName evidence="2">DUF1345 domain-containing protein</fullName>
    </submittedName>
</protein>
<keyword evidence="1" id="KW-1133">Transmembrane helix</keyword>